<evidence type="ECO:0000313" key="2">
    <source>
        <dbReference type="Proteomes" id="UP000798662"/>
    </source>
</evidence>
<sequence length="462" mass="45576">MAIALGLLGREYVRSQAAPAVLLGYTREGGDRALPALTACSGFADLPAFATFPTAEYPGMPLFSVATFGGGEERVGGAAAVTASTVPEAIAGGGGHCAERLARLSPSLLARAAAAQSAGDVLDTLPSGRLEGVIPTTSSASTATAAATDGVPCFSCLTLGASLPLVVSSPTSPDAAAAAASIVSIEVTTSRLWGACRGLIDERPTTALAVMVAEVARHEAALVARGTLTVPADAPPLSDVLTLRRSASTAVAASTVAALCNTYFFAGFFYPAAPADVRFTLVAAAAGGAGGGSNGSADDASGWEWRRTGDGPYYEPPAAATEGAPLWAQAAVELFARPHVKVAGGTAADSGGGGGGGGGDSSSTVGGSGGGGSLPPLVPAHQVAVLDAGTHSRVLFTRREGPPGIAPAAYPARVVATPLGGDLAGTVGHSLSVGYASAWAEQLTATPTMSTSEFGTDFLEHD</sequence>
<protein>
    <submittedName>
        <fullName evidence="1">Uncharacterized protein</fullName>
    </submittedName>
</protein>
<name>A0ACC3C7H7_PYRYE</name>
<reference evidence="1" key="1">
    <citation type="submission" date="2019-11" db="EMBL/GenBank/DDBJ databases">
        <title>Nori genome reveals adaptations in red seaweeds to the harsh intertidal environment.</title>
        <authorList>
            <person name="Wang D."/>
            <person name="Mao Y."/>
        </authorList>
    </citation>
    <scope>NUCLEOTIDE SEQUENCE</scope>
    <source>
        <tissue evidence="1">Gametophyte</tissue>
    </source>
</reference>
<comment type="caution">
    <text evidence="1">The sequence shown here is derived from an EMBL/GenBank/DDBJ whole genome shotgun (WGS) entry which is preliminary data.</text>
</comment>
<dbReference type="Proteomes" id="UP000798662">
    <property type="component" value="Chromosome 2"/>
</dbReference>
<organism evidence="1 2">
    <name type="scientific">Pyropia yezoensis</name>
    <name type="common">Susabi-nori</name>
    <name type="synonym">Porphyra yezoensis</name>
    <dbReference type="NCBI Taxonomy" id="2788"/>
    <lineage>
        <taxon>Eukaryota</taxon>
        <taxon>Rhodophyta</taxon>
        <taxon>Bangiophyceae</taxon>
        <taxon>Bangiales</taxon>
        <taxon>Bangiaceae</taxon>
        <taxon>Pyropia</taxon>
    </lineage>
</organism>
<proteinExistence type="predicted"/>
<dbReference type="EMBL" id="CM020619">
    <property type="protein sequence ID" value="KAK1866175.1"/>
    <property type="molecule type" value="Genomic_DNA"/>
</dbReference>
<evidence type="ECO:0000313" key="1">
    <source>
        <dbReference type="EMBL" id="KAK1866175.1"/>
    </source>
</evidence>
<keyword evidence="2" id="KW-1185">Reference proteome</keyword>
<accession>A0ACC3C7H7</accession>
<gene>
    <name evidence="1" type="ORF">I4F81_008695</name>
</gene>